<dbReference type="InterPro" id="IPR036388">
    <property type="entry name" value="WH-like_DNA-bd_sf"/>
</dbReference>
<dbReference type="Gene3D" id="1.10.10.10">
    <property type="entry name" value="Winged helix-like DNA-binding domain superfamily/Winged helix DNA-binding domain"/>
    <property type="match status" value="1"/>
</dbReference>
<evidence type="ECO:0000313" key="3">
    <source>
        <dbReference type="Proteomes" id="UP001595596"/>
    </source>
</evidence>
<comment type="caution">
    <text evidence="2">The sequence shown here is derived from an EMBL/GenBank/DDBJ whole genome shotgun (WGS) entry which is preliminary data.</text>
</comment>
<dbReference type="EMBL" id="JBHRXE010000016">
    <property type="protein sequence ID" value="MFC3569186.1"/>
    <property type="molecule type" value="Genomic_DNA"/>
</dbReference>
<gene>
    <name evidence="2" type="ORF">ACFOMP_06960</name>
</gene>
<organism evidence="2 3">
    <name type="scientific">Paracoccus simplex</name>
    <dbReference type="NCBI Taxonomy" id="2086346"/>
    <lineage>
        <taxon>Bacteria</taxon>
        <taxon>Pseudomonadati</taxon>
        <taxon>Pseudomonadota</taxon>
        <taxon>Alphaproteobacteria</taxon>
        <taxon>Rhodobacterales</taxon>
        <taxon>Paracoccaceae</taxon>
        <taxon>Paracoccus</taxon>
    </lineage>
</organism>
<dbReference type="SUPFAM" id="SSF46955">
    <property type="entry name" value="Putative DNA-binding domain"/>
    <property type="match status" value="1"/>
</dbReference>
<keyword evidence="3" id="KW-1185">Reference proteome</keyword>
<name>A0ABV7RYX5_9RHOB</name>
<evidence type="ECO:0000313" key="2">
    <source>
        <dbReference type="EMBL" id="MFC3569186.1"/>
    </source>
</evidence>
<feature type="region of interest" description="Disordered" evidence="1">
    <location>
        <begin position="1"/>
        <end position="22"/>
    </location>
</feature>
<evidence type="ECO:0000256" key="1">
    <source>
        <dbReference type="SAM" id="MobiDB-lite"/>
    </source>
</evidence>
<sequence length="276" mass="30349">MVDPIRSHCPKKGHPLGSFPPSGRTGVIRAPIHLGLQNQSHAAVGVAVVHLGDVMSLTITLADGSVLDVARHPLPDGVVDDGTPLNRAQLAKAFAVSENTITKWLSQGMPVESAGQNGVSYEFRLAHCWAWRQDRDERSRAAKLRGDQLAAQAALAFRNLDDDQAEEEAELTADDLRKWSEAEYHRNRVAEQRGDLLRADRMRPLLEDLLVAFGTSMDNLPDFAEMNFGLSPAQVAQLQDYCDQVRGEARRLIEERMARGGAVVPLNGRQSEMELG</sequence>
<reference evidence="3" key="1">
    <citation type="journal article" date="2019" name="Int. J. Syst. Evol. Microbiol.">
        <title>The Global Catalogue of Microorganisms (GCM) 10K type strain sequencing project: providing services to taxonomists for standard genome sequencing and annotation.</title>
        <authorList>
            <consortium name="The Broad Institute Genomics Platform"/>
            <consortium name="The Broad Institute Genome Sequencing Center for Infectious Disease"/>
            <person name="Wu L."/>
            <person name="Ma J."/>
        </authorList>
    </citation>
    <scope>NUCLEOTIDE SEQUENCE [LARGE SCALE GENOMIC DNA]</scope>
    <source>
        <strain evidence="3">VKM B-3226</strain>
    </source>
</reference>
<protein>
    <submittedName>
        <fullName evidence="2">Uncharacterized protein</fullName>
    </submittedName>
</protein>
<dbReference type="InterPro" id="IPR009061">
    <property type="entry name" value="DNA-bd_dom_put_sf"/>
</dbReference>
<dbReference type="RefSeq" id="WP_379028862.1">
    <property type="nucleotide sequence ID" value="NZ_JBHRXE010000016.1"/>
</dbReference>
<proteinExistence type="predicted"/>
<accession>A0ABV7RYX5</accession>
<dbReference type="Proteomes" id="UP001595596">
    <property type="component" value="Unassembled WGS sequence"/>
</dbReference>